<dbReference type="GO" id="GO:0043531">
    <property type="term" value="F:ADP binding"/>
    <property type="evidence" value="ECO:0007669"/>
    <property type="project" value="InterPro"/>
</dbReference>
<dbReference type="InterPro" id="IPR035897">
    <property type="entry name" value="Toll_tir_struct_dom_sf"/>
</dbReference>
<dbReference type="SUPFAM" id="SSF52540">
    <property type="entry name" value="P-loop containing nucleoside triphosphate hydrolases"/>
    <property type="match status" value="1"/>
</dbReference>
<evidence type="ECO:0000313" key="2">
    <source>
        <dbReference type="EMBL" id="KAK2969878.1"/>
    </source>
</evidence>
<protein>
    <recommendedName>
        <fullName evidence="1">TIR domain-containing protein</fullName>
    </recommendedName>
</protein>
<dbReference type="Gene3D" id="3.40.50.10140">
    <property type="entry name" value="Toll/interleukin-1 receptor homology (TIR) domain"/>
    <property type="match status" value="1"/>
</dbReference>
<comment type="caution">
    <text evidence="2">The sequence shown here is derived from an EMBL/GenBank/DDBJ whole genome shotgun (WGS) entry which is preliminary data.</text>
</comment>
<evidence type="ECO:0000313" key="3">
    <source>
        <dbReference type="Proteomes" id="UP001187471"/>
    </source>
</evidence>
<organism evidence="2 3">
    <name type="scientific">Escallonia rubra</name>
    <dbReference type="NCBI Taxonomy" id="112253"/>
    <lineage>
        <taxon>Eukaryota</taxon>
        <taxon>Viridiplantae</taxon>
        <taxon>Streptophyta</taxon>
        <taxon>Embryophyta</taxon>
        <taxon>Tracheophyta</taxon>
        <taxon>Spermatophyta</taxon>
        <taxon>Magnoliopsida</taxon>
        <taxon>eudicotyledons</taxon>
        <taxon>Gunneridae</taxon>
        <taxon>Pentapetalae</taxon>
        <taxon>asterids</taxon>
        <taxon>campanulids</taxon>
        <taxon>Escalloniales</taxon>
        <taxon>Escalloniaceae</taxon>
        <taxon>Escallonia</taxon>
    </lineage>
</organism>
<dbReference type="PANTHER" id="PTHR11017">
    <property type="entry name" value="LEUCINE-RICH REPEAT-CONTAINING PROTEIN"/>
    <property type="match status" value="1"/>
</dbReference>
<dbReference type="PANTHER" id="PTHR11017:SF385">
    <property type="entry name" value="DISEASE RESISTANCE PROTEIN (TIR-NBS-LRR CLASS)-RELATED"/>
    <property type="match status" value="1"/>
</dbReference>
<dbReference type="Pfam" id="PF01582">
    <property type="entry name" value="TIR"/>
    <property type="match status" value="1"/>
</dbReference>
<proteinExistence type="predicted"/>
<sequence>MASSSSPSLPPSTYGHHVYISFRRDQESRNVTDMVDKGLNIRGVQTYRDKDHPAISQTGTDIPKELREGMQDSTISVVMLSKGYLASSWCLEELVRILDCRERMGMVVLPIFYGVDPSDIRKARGIESAVVGRIVVDIVDKRVPTNLISIYPLGYDTCDVYLKLFLQMGLGDVLMVGICGQSKMGKTAIARAVYEQICFTFDGSSFLTTVGEKSKQPNGLVELQEQLLSDILSEGITCIPNSTRGRDMIREKLSFKRVLIVLDDVDDLEQLLALVGNRYWFGSGSKIIITTRHLKLLKVLGVDQVFMAQGLPLSPNMQTNAYVKYLEHCLIRERQKNAIQAQRLISAPQ</sequence>
<keyword evidence="3" id="KW-1185">Reference proteome</keyword>
<name>A0AA88QN54_9ASTE</name>
<dbReference type="InterPro" id="IPR044974">
    <property type="entry name" value="Disease_R_plants"/>
</dbReference>
<evidence type="ECO:0000259" key="1">
    <source>
        <dbReference type="PROSITE" id="PS50104"/>
    </source>
</evidence>
<dbReference type="Gene3D" id="3.40.50.300">
    <property type="entry name" value="P-loop containing nucleotide triphosphate hydrolases"/>
    <property type="match status" value="1"/>
</dbReference>
<accession>A0AA88QN54</accession>
<dbReference type="Proteomes" id="UP001187471">
    <property type="component" value="Unassembled WGS sequence"/>
</dbReference>
<dbReference type="GO" id="GO:0007165">
    <property type="term" value="P:signal transduction"/>
    <property type="evidence" value="ECO:0007669"/>
    <property type="project" value="InterPro"/>
</dbReference>
<dbReference type="SMART" id="SM00255">
    <property type="entry name" value="TIR"/>
    <property type="match status" value="1"/>
</dbReference>
<dbReference type="InterPro" id="IPR000157">
    <property type="entry name" value="TIR_dom"/>
</dbReference>
<dbReference type="PROSITE" id="PS50104">
    <property type="entry name" value="TIR"/>
    <property type="match status" value="1"/>
</dbReference>
<dbReference type="Pfam" id="PF00931">
    <property type="entry name" value="NB-ARC"/>
    <property type="match status" value="1"/>
</dbReference>
<feature type="domain" description="TIR" evidence="1">
    <location>
        <begin position="14"/>
        <end position="142"/>
    </location>
</feature>
<dbReference type="PRINTS" id="PR00364">
    <property type="entry name" value="DISEASERSIST"/>
</dbReference>
<dbReference type="AlphaFoldDB" id="A0AA88QN54"/>
<dbReference type="InterPro" id="IPR027417">
    <property type="entry name" value="P-loop_NTPase"/>
</dbReference>
<dbReference type="SUPFAM" id="SSF52200">
    <property type="entry name" value="Toll/Interleukin receptor TIR domain"/>
    <property type="match status" value="1"/>
</dbReference>
<dbReference type="EMBL" id="JAVXUO010002772">
    <property type="protein sequence ID" value="KAK2969878.1"/>
    <property type="molecule type" value="Genomic_DNA"/>
</dbReference>
<reference evidence="2" key="1">
    <citation type="submission" date="2022-12" db="EMBL/GenBank/DDBJ databases">
        <title>Draft genome assemblies for two species of Escallonia (Escalloniales).</title>
        <authorList>
            <person name="Chanderbali A."/>
            <person name="Dervinis C."/>
            <person name="Anghel I."/>
            <person name="Soltis D."/>
            <person name="Soltis P."/>
            <person name="Zapata F."/>
        </authorList>
    </citation>
    <scope>NUCLEOTIDE SEQUENCE</scope>
    <source>
        <strain evidence="2">UCBG92.1500</strain>
        <tissue evidence="2">Leaf</tissue>
    </source>
</reference>
<dbReference type="InterPro" id="IPR002182">
    <property type="entry name" value="NB-ARC"/>
</dbReference>
<dbReference type="GO" id="GO:0006952">
    <property type="term" value="P:defense response"/>
    <property type="evidence" value="ECO:0007669"/>
    <property type="project" value="InterPro"/>
</dbReference>
<gene>
    <name evidence="2" type="ORF">RJ640_024128</name>
</gene>